<proteinExistence type="predicted"/>
<dbReference type="RefSeq" id="WP_089329681.1">
    <property type="nucleotide sequence ID" value="NZ_FZOR01000039.1"/>
</dbReference>
<gene>
    <name evidence="2" type="ORF">SAMN05443665_103985</name>
</gene>
<reference evidence="2 3" key="1">
    <citation type="submission" date="2017-06" db="EMBL/GenBank/DDBJ databases">
        <authorList>
            <person name="Kim H.J."/>
            <person name="Triplett B.A."/>
        </authorList>
    </citation>
    <scope>NUCLEOTIDE SEQUENCE [LARGE SCALE GENOMIC DNA]</scope>
    <source>
        <strain evidence="2 3">DSM 44715</strain>
    </source>
</reference>
<evidence type="ECO:0000313" key="2">
    <source>
        <dbReference type="EMBL" id="SNT53061.1"/>
    </source>
</evidence>
<dbReference type="OrthoDB" id="4562627at2"/>
<dbReference type="InterPro" id="IPR049244">
    <property type="entry name" value="DUF6879"/>
</dbReference>
<sequence length="172" mass="19190">MGTPLTNEKFEDLLAAATSSAVHLELRDAYMADASFVAWLETGDVSTDANDEWWISTVGKAVSRGVDVRRARIVSEPLSDYTRWLWECTDSVNLTAGEQVRWLPRHRSAGLLTPPSDFWVFDSAVLVWNHFAGDGEWAGNEVTRDKSLVAQCSTAFAAVWQRAIDHGEYRPS</sequence>
<dbReference type="AlphaFoldDB" id="A0A239NDU2"/>
<dbReference type="EMBL" id="FZOR01000039">
    <property type="protein sequence ID" value="SNT53061.1"/>
    <property type="molecule type" value="Genomic_DNA"/>
</dbReference>
<evidence type="ECO:0000313" key="3">
    <source>
        <dbReference type="Proteomes" id="UP000198318"/>
    </source>
</evidence>
<protein>
    <recommendedName>
        <fullName evidence="1">DUF6879 domain-containing protein</fullName>
    </recommendedName>
</protein>
<name>A0A239NDU2_9ACTN</name>
<feature type="domain" description="DUF6879" evidence="1">
    <location>
        <begin position="8"/>
        <end position="170"/>
    </location>
</feature>
<keyword evidence="3" id="KW-1185">Reference proteome</keyword>
<dbReference type="Proteomes" id="UP000198318">
    <property type="component" value="Unassembled WGS sequence"/>
</dbReference>
<organism evidence="2 3">
    <name type="scientific">Actinomadura meyerae</name>
    <dbReference type="NCBI Taxonomy" id="240840"/>
    <lineage>
        <taxon>Bacteria</taxon>
        <taxon>Bacillati</taxon>
        <taxon>Actinomycetota</taxon>
        <taxon>Actinomycetes</taxon>
        <taxon>Streptosporangiales</taxon>
        <taxon>Thermomonosporaceae</taxon>
        <taxon>Actinomadura</taxon>
    </lineage>
</organism>
<accession>A0A239NDU2</accession>
<dbReference type="Pfam" id="PF21806">
    <property type="entry name" value="DUF6879"/>
    <property type="match status" value="1"/>
</dbReference>
<evidence type="ECO:0000259" key="1">
    <source>
        <dbReference type="Pfam" id="PF21806"/>
    </source>
</evidence>